<evidence type="ECO:0000256" key="9">
    <source>
        <dbReference type="ARBA" id="ARBA00022989"/>
    </source>
</evidence>
<comment type="caution">
    <text evidence="14">The sequence shown here is derived from an EMBL/GenBank/DDBJ whole genome shotgun (WGS) entry which is preliminary data.</text>
</comment>
<comment type="similarity">
    <text evidence="3">Belongs to the multi antimicrobial extrusion (MATE) (TC 2.A.66.1) family.</text>
</comment>
<dbReference type="PANTHER" id="PTHR43298:SF2">
    <property type="entry name" value="FMN_FAD EXPORTER YEEO-RELATED"/>
    <property type="match status" value="1"/>
</dbReference>
<proteinExistence type="inferred from homology"/>
<name>A0A2Y9C9N0_9FIRM</name>
<gene>
    <name evidence="14" type="ORF">A8806_10267</name>
</gene>
<dbReference type="GO" id="GO:0005886">
    <property type="term" value="C:plasma membrane"/>
    <property type="evidence" value="ECO:0007669"/>
    <property type="project" value="UniProtKB-SubCell"/>
</dbReference>
<dbReference type="GO" id="GO:0042910">
    <property type="term" value="F:xenobiotic transmembrane transporter activity"/>
    <property type="evidence" value="ECO:0007669"/>
    <property type="project" value="InterPro"/>
</dbReference>
<comment type="subcellular location">
    <subcellularLocation>
        <location evidence="2">Cell membrane</location>
        <topology evidence="2">Multi-pass membrane protein</topology>
    </subcellularLocation>
</comment>
<evidence type="ECO:0000256" key="13">
    <source>
        <dbReference type="SAM" id="Phobius"/>
    </source>
</evidence>
<keyword evidence="8 13" id="KW-0812">Transmembrane</keyword>
<feature type="transmembrane region" description="Helical" evidence="13">
    <location>
        <begin position="190"/>
        <end position="214"/>
    </location>
</feature>
<evidence type="ECO:0000313" key="15">
    <source>
        <dbReference type="Proteomes" id="UP000245845"/>
    </source>
</evidence>
<keyword evidence="5" id="KW-0813">Transport</keyword>
<dbReference type="CDD" id="cd13138">
    <property type="entry name" value="MATE_yoeA_like"/>
    <property type="match status" value="1"/>
</dbReference>
<dbReference type="InterPro" id="IPR050222">
    <property type="entry name" value="MATE_MdtK"/>
</dbReference>
<feature type="transmembrane region" description="Helical" evidence="13">
    <location>
        <begin position="57"/>
        <end position="80"/>
    </location>
</feature>
<reference evidence="14 15" key="1">
    <citation type="submission" date="2018-05" db="EMBL/GenBank/DDBJ databases">
        <title>The Hungate 1000. A catalogue of reference genomes from the rumen microbiome.</title>
        <authorList>
            <person name="Kelly W."/>
        </authorList>
    </citation>
    <scope>NUCLEOTIDE SEQUENCE [LARGE SCALE GENOMIC DNA]</scope>
    <source>
        <strain evidence="14 15">NLAE-zl-C242</strain>
    </source>
</reference>
<feature type="transmembrane region" description="Helical" evidence="13">
    <location>
        <begin position="133"/>
        <end position="151"/>
    </location>
</feature>
<keyword evidence="7" id="KW-1003">Cell membrane</keyword>
<evidence type="ECO:0000256" key="2">
    <source>
        <dbReference type="ARBA" id="ARBA00004651"/>
    </source>
</evidence>
<evidence type="ECO:0000256" key="4">
    <source>
        <dbReference type="ARBA" id="ARBA00020268"/>
    </source>
</evidence>
<evidence type="ECO:0000256" key="5">
    <source>
        <dbReference type="ARBA" id="ARBA00022448"/>
    </source>
</evidence>
<evidence type="ECO:0000256" key="10">
    <source>
        <dbReference type="ARBA" id="ARBA00023065"/>
    </source>
</evidence>
<dbReference type="PIRSF" id="PIRSF006603">
    <property type="entry name" value="DinF"/>
    <property type="match status" value="1"/>
</dbReference>
<keyword evidence="10" id="KW-0406">Ion transport</keyword>
<keyword evidence="6" id="KW-0050">Antiport</keyword>
<protein>
    <recommendedName>
        <fullName evidence="4">Probable multidrug resistance protein NorM</fullName>
    </recommendedName>
    <alternativeName>
        <fullName evidence="12">Multidrug-efflux transporter</fullName>
    </alternativeName>
</protein>
<dbReference type="Pfam" id="PF01554">
    <property type="entry name" value="MatE"/>
    <property type="match status" value="2"/>
</dbReference>
<feature type="transmembrane region" description="Helical" evidence="13">
    <location>
        <begin position="163"/>
        <end position="184"/>
    </location>
</feature>
<dbReference type="NCBIfam" id="TIGR00797">
    <property type="entry name" value="matE"/>
    <property type="match status" value="1"/>
</dbReference>
<dbReference type="AlphaFoldDB" id="A0A2Y9C9N0"/>
<feature type="transmembrane region" description="Helical" evidence="13">
    <location>
        <begin position="401"/>
        <end position="423"/>
    </location>
</feature>
<sequence length="466" mass="51016">MNKDLTTGNVTKTMLIFAGPMIAGNLLQQFYNIADTLIVGKFLGAEAMAAVGTAYTLMSFLTSILIGLCMGSGSVFSFYYGKKDILKMQDCIRAAFFMIGGITIVVNVLSFLLTDQILRLLRIPKELMAMMRLYVLIIFAGIFFVFLYNYFSYFLRALGNSVIPLYFLGGTSLLNVALDLLFVLGFGWGIGGAAAATVISQAISGVGIGIYAWVKEPWLRDALTPGKWKKRLLAENNSHVSTKESIKEIARFSFAASIQQSVMNFGILVVQGLVNSFGVAVMAAFTAAVKIDSFAYMPAQEFGNAFSLFVSQNFGAGKEDRVKKGVKHALGISMIFCLFISVVVFGFAKYLMLLFVSPSETEIINIGVGYLRVEGAFYCGIGILFLLYAFYRGINRPEMSLILTVISLGTRVLLAYVLSPVPAIGVMGIWWAIPIGWFLADMTGIIYMAVRVRKTVFAPVVTPPDR</sequence>
<feature type="transmembrane region" description="Helical" evidence="13">
    <location>
        <begin position="92"/>
        <end position="113"/>
    </location>
</feature>
<dbReference type="GO" id="GO:0006811">
    <property type="term" value="P:monoatomic ion transport"/>
    <property type="evidence" value="ECO:0007669"/>
    <property type="project" value="UniProtKB-KW"/>
</dbReference>
<keyword evidence="15" id="KW-1185">Reference proteome</keyword>
<keyword evidence="9 13" id="KW-1133">Transmembrane helix</keyword>
<dbReference type="RefSeq" id="WP_109729936.1">
    <property type="nucleotide sequence ID" value="NZ_BAAACK010000006.1"/>
</dbReference>
<feature type="transmembrane region" description="Helical" evidence="13">
    <location>
        <begin position="375"/>
        <end position="394"/>
    </location>
</feature>
<accession>A0A2Y9C9N0</accession>
<evidence type="ECO:0000256" key="3">
    <source>
        <dbReference type="ARBA" id="ARBA00010199"/>
    </source>
</evidence>
<dbReference type="PANTHER" id="PTHR43298">
    <property type="entry name" value="MULTIDRUG RESISTANCE PROTEIN NORM-RELATED"/>
    <property type="match status" value="1"/>
</dbReference>
<evidence type="ECO:0000256" key="8">
    <source>
        <dbReference type="ARBA" id="ARBA00022692"/>
    </source>
</evidence>
<comment type="function">
    <text evidence="1">Multidrug efflux pump.</text>
</comment>
<dbReference type="GO" id="GO:0015297">
    <property type="term" value="F:antiporter activity"/>
    <property type="evidence" value="ECO:0007669"/>
    <property type="project" value="UniProtKB-KW"/>
</dbReference>
<evidence type="ECO:0000313" key="14">
    <source>
        <dbReference type="EMBL" id="PWJ31211.1"/>
    </source>
</evidence>
<evidence type="ECO:0000256" key="11">
    <source>
        <dbReference type="ARBA" id="ARBA00023136"/>
    </source>
</evidence>
<evidence type="ECO:0000256" key="6">
    <source>
        <dbReference type="ARBA" id="ARBA00022449"/>
    </source>
</evidence>
<feature type="transmembrane region" description="Helical" evidence="13">
    <location>
        <begin position="329"/>
        <end position="355"/>
    </location>
</feature>
<dbReference type="InterPro" id="IPR002528">
    <property type="entry name" value="MATE_fam"/>
</dbReference>
<evidence type="ECO:0000256" key="1">
    <source>
        <dbReference type="ARBA" id="ARBA00003408"/>
    </source>
</evidence>
<dbReference type="EMBL" id="QGDL01000002">
    <property type="protein sequence ID" value="PWJ31211.1"/>
    <property type="molecule type" value="Genomic_DNA"/>
</dbReference>
<dbReference type="InterPro" id="IPR048279">
    <property type="entry name" value="MdtK-like"/>
</dbReference>
<evidence type="ECO:0000256" key="12">
    <source>
        <dbReference type="ARBA" id="ARBA00031636"/>
    </source>
</evidence>
<evidence type="ECO:0000256" key="7">
    <source>
        <dbReference type="ARBA" id="ARBA00022475"/>
    </source>
</evidence>
<feature type="transmembrane region" description="Helical" evidence="13">
    <location>
        <begin position="429"/>
        <end position="450"/>
    </location>
</feature>
<dbReference type="Proteomes" id="UP000245845">
    <property type="component" value="Unassembled WGS sequence"/>
</dbReference>
<dbReference type="OrthoDB" id="9776324at2"/>
<keyword evidence="11 13" id="KW-0472">Membrane</keyword>
<organism evidence="14 15">
    <name type="scientific">Faecalicatena orotica</name>
    <dbReference type="NCBI Taxonomy" id="1544"/>
    <lineage>
        <taxon>Bacteria</taxon>
        <taxon>Bacillati</taxon>
        <taxon>Bacillota</taxon>
        <taxon>Clostridia</taxon>
        <taxon>Lachnospirales</taxon>
        <taxon>Lachnospiraceae</taxon>
        <taxon>Faecalicatena</taxon>
    </lineage>
</organism>